<evidence type="ECO:0000313" key="3">
    <source>
        <dbReference type="EMBL" id="MCZ0732447.1"/>
    </source>
</evidence>
<name>A0ABT4HQC1_MYCIR</name>
<feature type="compositionally biased region" description="Acidic residues" evidence="1">
    <location>
        <begin position="378"/>
        <end position="387"/>
    </location>
</feature>
<evidence type="ECO:0000259" key="2">
    <source>
        <dbReference type="Pfam" id="PF08237"/>
    </source>
</evidence>
<reference evidence="3" key="1">
    <citation type="submission" date="2022-12" db="EMBL/GenBank/DDBJ databases">
        <title>Whole genome sequence of Mycolicibacterium iranicum strain SBH312.</title>
        <authorList>
            <person name="Jani J."/>
            <person name="Arifin Mustapha Z."/>
            <person name="Ahmed K."/>
            <person name="Kai Ling C."/>
        </authorList>
    </citation>
    <scope>NUCLEOTIDE SEQUENCE</scope>
    <source>
        <strain evidence="3">SBH312</strain>
    </source>
</reference>
<gene>
    <name evidence="3" type="ORF">OY187_30810</name>
</gene>
<accession>A0ABT4HQC1</accession>
<organism evidence="3 4">
    <name type="scientific">Mycolicibacterium iranicum</name>
    <name type="common">Mycobacterium iranicum</name>
    <dbReference type="NCBI Taxonomy" id="912594"/>
    <lineage>
        <taxon>Bacteria</taxon>
        <taxon>Bacillati</taxon>
        <taxon>Actinomycetota</taxon>
        <taxon>Actinomycetes</taxon>
        <taxon>Mycobacteriales</taxon>
        <taxon>Mycobacteriaceae</taxon>
        <taxon>Mycolicibacterium</taxon>
    </lineage>
</organism>
<evidence type="ECO:0000313" key="4">
    <source>
        <dbReference type="Proteomes" id="UP001084650"/>
    </source>
</evidence>
<dbReference type="InterPro" id="IPR013228">
    <property type="entry name" value="PE-PPE_C"/>
</dbReference>
<proteinExistence type="predicted"/>
<keyword evidence="4" id="KW-1185">Reference proteome</keyword>
<sequence length="491" mass="51900">MAILVRSLVAVCCAVACVVATALSWAVPRAIILSANTTALIMGGSFHPLIGPKDPPDFVKDYLDNAVTGLLDPAFGGSGPVTNAVAVYTPEDFFPLGRLTFEKSLAEGLANLRLCVAAASDCVFNQDPMVGSVAPEVDDAKVVFGYSQSAVIASLLKRELIEKYGPDAPPVSFLLDANSMRPNGGILMRFDDWPTIPILGIPFPGASPTDSVDDVYRTIDIARQYDGLGGDFPVRPLNLIATLNALLGYGMLHGETVNVPLSEAQYQGREGDTRYYLIETDIVPLLQPFQLFVPEPILKALDAPLRVIIEDAYDRDIGPGVPTPASWRPFRDFVGMVVRLVASIPVAVDNLTEGFGLGRVLGTTDPGPFGVGGPELLSEPEEAEDAEPVASESDSASPDPERAEVATVVADEAEGAARREDTDDEIAPADDEPPAADDEPPAADDEPPAADDELPAEPESNADVEEEKAPPVEDPAADDESEPESDAAEAA</sequence>
<protein>
    <submittedName>
        <fullName evidence="3">PE-PPE domain-containing protein</fullName>
    </submittedName>
</protein>
<feature type="compositionally biased region" description="Acidic residues" evidence="1">
    <location>
        <begin position="475"/>
        <end position="491"/>
    </location>
</feature>
<dbReference type="EMBL" id="JAPQYE010000031">
    <property type="protein sequence ID" value="MCZ0732447.1"/>
    <property type="molecule type" value="Genomic_DNA"/>
</dbReference>
<dbReference type="RefSeq" id="WP_268788116.1">
    <property type="nucleotide sequence ID" value="NZ_JAPQYE010000031.1"/>
</dbReference>
<evidence type="ECO:0000256" key="1">
    <source>
        <dbReference type="SAM" id="MobiDB-lite"/>
    </source>
</evidence>
<feature type="region of interest" description="Disordered" evidence="1">
    <location>
        <begin position="366"/>
        <end position="491"/>
    </location>
</feature>
<feature type="compositionally biased region" description="Low complexity" evidence="1">
    <location>
        <begin position="388"/>
        <end position="398"/>
    </location>
</feature>
<feature type="compositionally biased region" description="Acidic residues" evidence="1">
    <location>
        <begin position="422"/>
        <end position="466"/>
    </location>
</feature>
<dbReference type="Pfam" id="PF08237">
    <property type="entry name" value="PE-PPE"/>
    <property type="match status" value="1"/>
</dbReference>
<dbReference type="Proteomes" id="UP001084650">
    <property type="component" value="Unassembled WGS sequence"/>
</dbReference>
<feature type="domain" description="PE-PPE" evidence="2">
    <location>
        <begin position="81"/>
        <end position="314"/>
    </location>
</feature>
<comment type="caution">
    <text evidence="3">The sequence shown here is derived from an EMBL/GenBank/DDBJ whole genome shotgun (WGS) entry which is preliminary data.</text>
</comment>